<dbReference type="SUPFAM" id="SSF57701">
    <property type="entry name" value="Zn2/Cys6 DNA-binding domain"/>
    <property type="match status" value="1"/>
</dbReference>
<evidence type="ECO:0000256" key="2">
    <source>
        <dbReference type="SAM" id="MobiDB-lite"/>
    </source>
</evidence>
<dbReference type="EMBL" id="JBBPHU010000009">
    <property type="protein sequence ID" value="KAK7513757.1"/>
    <property type="molecule type" value="Genomic_DNA"/>
</dbReference>
<dbReference type="InterPro" id="IPR036864">
    <property type="entry name" value="Zn2-C6_fun-type_DNA-bd_sf"/>
</dbReference>
<comment type="caution">
    <text evidence="4">The sequence shown here is derived from an EMBL/GenBank/DDBJ whole genome shotgun (WGS) entry which is preliminary data.</text>
</comment>
<feature type="compositionally biased region" description="Low complexity" evidence="2">
    <location>
        <begin position="1"/>
        <end position="16"/>
    </location>
</feature>
<evidence type="ECO:0000256" key="1">
    <source>
        <dbReference type="ARBA" id="ARBA00023242"/>
    </source>
</evidence>
<gene>
    <name evidence="4" type="ORF">IWZ03DRAFT_350724</name>
</gene>
<evidence type="ECO:0000313" key="5">
    <source>
        <dbReference type="Proteomes" id="UP001363622"/>
    </source>
</evidence>
<feature type="compositionally biased region" description="Pro residues" evidence="2">
    <location>
        <begin position="239"/>
        <end position="250"/>
    </location>
</feature>
<dbReference type="Gene3D" id="4.10.240.10">
    <property type="entry name" value="Zn(2)-C6 fungal-type DNA-binding domain"/>
    <property type="match status" value="1"/>
</dbReference>
<feature type="compositionally biased region" description="Low complexity" evidence="2">
    <location>
        <begin position="304"/>
        <end position="317"/>
    </location>
</feature>
<evidence type="ECO:0000259" key="3">
    <source>
        <dbReference type="PROSITE" id="PS50048"/>
    </source>
</evidence>
<feature type="compositionally biased region" description="Pro residues" evidence="2">
    <location>
        <begin position="17"/>
        <end position="82"/>
    </location>
</feature>
<organism evidence="4 5">
    <name type="scientific">Phyllosticta citriasiana</name>
    <dbReference type="NCBI Taxonomy" id="595635"/>
    <lineage>
        <taxon>Eukaryota</taxon>
        <taxon>Fungi</taxon>
        <taxon>Dikarya</taxon>
        <taxon>Ascomycota</taxon>
        <taxon>Pezizomycotina</taxon>
        <taxon>Dothideomycetes</taxon>
        <taxon>Dothideomycetes incertae sedis</taxon>
        <taxon>Botryosphaeriales</taxon>
        <taxon>Phyllostictaceae</taxon>
        <taxon>Phyllosticta</taxon>
    </lineage>
</organism>
<dbReference type="PROSITE" id="PS50048">
    <property type="entry name" value="ZN2_CY6_FUNGAL_2"/>
    <property type="match status" value="1"/>
</dbReference>
<feature type="compositionally biased region" description="Low complexity" evidence="2">
    <location>
        <begin position="228"/>
        <end position="238"/>
    </location>
</feature>
<dbReference type="CDD" id="cd00067">
    <property type="entry name" value="GAL4"/>
    <property type="match status" value="1"/>
</dbReference>
<keyword evidence="1" id="KW-0539">Nucleus</keyword>
<sequence length="436" mass="47017">MYPQHQQPQGLPQQQPHQPPPPPPPHHHQQPPPPPHLHQPVPPNGPQQPHWPQPSQPSPHQPNGAYPPPPPPQSHPLPPPTDPRPDMTSLQQQQPYRLPAPHSMYPGHPAPPDPYRPPPHMYQQHQPAPRQRTAIACRYCRRRKIRCSGFEASEDGRCTNCVRFSQECIFTPVSAQTQAFVPAHTVWRGAGQPPPLYGAYGQPLPSTQPPPDSYRSPHPQPGYPLPNPGAGSSPYSASGPPPGYPPPPAAPGYDDRGRDSAGRKRPTTEPHTPTLPPPNPAAASQLTAHRPPEYTYPDPTNLTPAAASPASSTASYPPGAPPQQPYYAPQPPRRSSPQSTYSYDPSRASSSPHTQGAPSTPGGSAYTYTSDSTLRPPTTMPLRNDGRTPPPMSATSATSTGSSRAGMRISDMVSGNDNTRSATDADMLNALNRRGM</sequence>
<evidence type="ECO:0000313" key="4">
    <source>
        <dbReference type="EMBL" id="KAK7513757.1"/>
    </source>
</evidence>
<reference evidence="4 5" key="1">
    <citation type="submission" date="2024-04" db="EMBL/GenBank/DDBJ databases">
        <title>Phyllosticta paracitricarpa is synonymous to the EU quarantine fungus P. citricarpa based on phylogenomic analyses.</title>
        <authorList>
            <consortium name="Lawrence Berkeley National Laboratory"/>
            <person name="Van Ingen-Buijs V.A."/>
            <person name="Van Westerhoven A.C."/>
            <person name="Haridas S."/>
            <person name="Skiadas P."/>
            <person name="Martin F."/>
            <person name="Groenewald J.Z."/>
            <person name="Crous P.W."/>
            <person name="Seidl M.F."/>
        </authorList>
    </citation>
    <scope>NUCLEOTIDE SEQUENCE [LARGE SCALE GENOMIC DNA]</scope>
    <source>
        <strain evidence="4 5">CBS 123371</strain>
    </source>
</reference>
<feature type="compositionally biased region" description="Basic and acidic residues" evidence="2">
    <location>
        <begin position="253"/>
        <end position="268"/>
    </location>
</feature>
<accession>A0ABR1KG13</accession>
<dbReference type="SMART" id="SM00066">
    <property type="entry name" value="GAL4"/>
    <property type="match status" value="1"/>
</dbReference>
<dbReference type="Pfam" id="PF00172">
    <property type="entry name" value="Zn_clus"/>
    <property type="match status" value="1"/>
</dbReference>
<feature type="domain" description="Zn(2)-C6 fungal-type" evidence="3">
    <location>
        <begin position="136"/>
        <end position="170"/>
    </location>
</feature>
<feature type="region of interest" description="Disordered" evidence="2">
    <location>
        <begin position="1"/>
        <end position="131"/>
    </location>
</feature>
<feature type="region of interest" description="Disordered" evidence="2">
    <location>
        <begin position="194"/>
        <end position="436"/>
    </location>
</feature>
<feature type="compositionally biased region" description="Polar residues" evidence="2">
    <location>
        <begin position="347"/>
        <end position="376"/>
    </location>
</feature>
<keyword evidence="5" id="KW-1185">Reference proteome</keyword>
<dbReference type="InterPro" id="IPR001138">
    <property type="entry name" value="Zn2Cys6_DnaBD"/>
</dbReference>
<proteinExistence type="predicted"/>
<feature type="compositionally biased region" description="Pro residues" evidence="2">
    <location>
        <begin position="206"/>
        <end position="227"/>
    </location>
</feature>
<feature type="compositionally biased region" description="Low complexity" evidence="2">
    <location>
        <begin position="393"/>
        <end position="407"/>
    </location>
</feature>
<dbReference type="Proteomes" id="UP001363622">
    <property type="component" value="Unassembled WGS sequence"/>
</dbReference>
<name>A0ABR1KG13_9PEZI</name>
<feature type="compositionally biased region" description="Pro residues" evidence="2">
    <location>
        <begin position="318"/>
        <end position="334"/>
    </location>
</feature>
<feature type="compositionally biased region" description="Pro residues" evidence="2">
    <location>
        <begin position="108"/>
        <end position="120"/>
    </location>
</feature>
<protein>
    <recommendedName>
        <fullName evidence="3">Zn(2)-C6 fungal-type domain-containing protein</fullName>
    </recommendedName>
</protein>
<feature type="compositionally biased region" description="Polar residues" evidence="2">
    <location>
        <begin position="413"/>
        <end position="422"/>
    </location>
</feature>
<dbReference type="PROSITE" id="PS00463">
    <property type="entry name" value="ZN2_CY6_FUNGAL_1"/>
    <property type="match status" value="1"/>
</dbReference>